<evidence type="ECO:0000313" key="2">
    <source>
        <dbReference type="EnsemblPlants" id="OPUNC08G05940.1"/>
    </source>
</evidence>
<reference evidence="2" key="1">
    <citation type="submission" date="2015-04" db="UniProtKB">
        <authorList>
            <consortium name="EnsemblPlants"/>
        </authorList>
    </citation>
    <scope>IDENTIFICATION</scope>
</reference>
<dbReference type="EnsemblPlants" id="OPUNC08G05940.1">
    <property type="protein sequence ID" value="OPUNC08G05940.1"/>
    <property type="gene ID" value="OPUNC08G05940"/>
</dbReference>
<reference evidence="2" key="2">
    <citation type="submission" date="2018-05" db="EMBL/GenBank/DDBJ databases">
        <title>OpunRS2 (Oryza punctata Reference Sequence Version 2).</title>
        <authorList>
            <person name="Zhang J."/>
            <person name="Kudrna D."/>
            <person name="Lee S."/>
            <person name="Talag J."/>
            <person name="Welchert J."/>
            <person name="Wing R.A."/>
        </authorList>
    </citation>
    <scope>NUCLEOTIDE SEQUENCE [LARGE SCALE GENOMIC DNA]</scope>
</reference>
<sequence>MQRPCPPLLVALILFFSAPLSAAAVIVAADSLIAIPTALDGGCTSLRRPIDDPRFNVMLWEKKEIKTRPIASHKFEDGSGVSYNVPMTFIEKLRRRCVGGDGRQVATGSSHRRCNATEIRQFEEEVAPCLLEQLKENREFARTMNEVFTWRFVDHVNMDDAMEQRSQMMDVFCTNKPNVSACLCF</sequence>
<evidence type="ECO:0000256" key="1">
    <source>
        <dbReference type="SAM" id="SignalP"/>
    </source>
</evidence>
<organism evidence="2">
    <name type="scientific">Oryza punctata</name>
    <name type="common">Red rice</name>
    <dbReference type="NCBI Taxonomy" id="4537"/>
    <lineage>
        <taxon>Eukaryota</taxon>
        <taxon>Viridiplantae</taxon>
        <taxon>Streptophyta</taxon>
        <taxon>Embryophyta</taxon>
        <taxon>Tracheophyta</taxon>
        <taxon>Spermatophyta</taxon>
        <taxon>Magnoliopsida</taxon>
        <taxon>Liliopsida</taxon>
        <taxon>Poales</taxon>
        <taxon>Poaceae</taxon>
        <taxon>BOP clade</taxon>
        <taxon>Oryzoideae</taxon>
        <taxon>Oryzeae</taxon>
        <taxon>Oryzinae</taxon>
        <taxon>Oryza</taxon>
    </lineage>
</organism>
<keyword evidence="3" id="KW-1185">Reference proteome</keyword>
<evidence type="ECO:0000313" key="3">
    <source>
        <dbReference type="Proteomes" id="UP000026962"/>
    </source>
</evidence>
<feature type="signal peptide" evidence="1">
    <location>
        <begin position="1"/>
        <end position="23"/>
    </location>
</feature>
<dbReference type="Gramene" id="OPUNC08G05940.1">
    <property type="protein sequence ID" value="OPUNC08G05940.1"/>
    <property type="gene ID" value="OPUNC08G05940"/>
</dbReference>
<keyword evidence="1" id="KW-0732">Signal</keyword>
<protein>
    <submittedName>
        <fullName evidence="2">Uncharacterized protein</fullName>
    </submittedName>
</protein>
<dbReference type="Proteomes" id="UP000026962">
    <property type="component" value="Chromosome 8"/>
</dbReference>
<feature type="chain" id="PRO_5002366649" evidence="1">
    <location>
        <begin position="24"/>
        <end position="185"/>
    </location>
</feature>
<accession>A0A0E0LSD6</accession>
<proteinExistence type="predicted"/>
<dbReference type="AlphaFoldDB" id="A0A0E0LSD6"/>
<dbReference type="HOGENOM" id="CLU_127902_0_0_1"/>
<name>A0A0E0LSD6_ORYPU</name>